<dbReference type="Proteomes" id="UP000516305">
    <property type="component" value="Chromosome"/>
</dbReference>
<evidence type="ECO:0000313" key="3">
    <source>
        <dbReference type="Proteomes" id="UP000516305"/>
    </source>
</evidence>
<organism evidence="2 3">
    <name type="scientific">Croceimicrobium hydrocarbonivorans</name>
    <dbReference type="NCBI Taxonomy" id="2761580"/>
    <lineage>
        <taxon>Bacteria</taxon>
        <taxon>Pseudomonadati</taxon>
        <taxon>Bacteroidota</taxon>
        <taxon>Flavobacteriia</taxon>
        <taxon>Flavobacteriales</taxon>
        <taxon>Owenweeksiaceae</taxon>
        <taxon>Croceimicrobium</taxon>
    </lineage>
</organism>
<keyword evidence="1" id="KW-1133">Transmembrane helix</keyword>
<reference evidence="2 3" key="1">
    <citation type="submission" date="2020-08" db="EMBL/GenBank/DDBJ databases">
        <title>Croceimicrobium hydrocarbonivorans gen. nov., sp. nov., a novel marine bacterium isolated from a bacterial consortium that degrades polyethylene terephthalate.</title>
        <authorList>
            <person name="Liu R."/>
        </authorList>
    </citation>
    <scope>NUCLEOTIDE SEQUENCE [LARGE SCALE GENOMIC DNA]</scope>
    <source>
        <strain evidence="2 3">A20-9</strain>
    </source>
</reference>
<gene>
    <name evidence="2" type="ORF">H4K34_13670</name>
</gene>
<proteinExistence type="predicted"/>
<sequence length="202" mass="23483">MNSTTSTLIKIGLFLLIVFLGYRLYSIILDPINYEKLKERRYTAVKSKLEQIRDIQKAYRTEYSEFAADLNAVIAFVDTGKIARVERKDSTFMYYNETYQQEMEKDTIVKKILGYESVKLKLFNADFDPESLRYIPFSNNKEFDLKAGKLEVNDVVVPVFEAKASNTAIFHDVLNKYGQYIDEEYALQVGDMNEPTLSGNWR</sequence>
<keyword evidence="3" id="KW-1185">Reference proteome</keyword>
<feature type="transmembrane region" description="Helical" evidence="1">
    <location>
        <begin position="7"/>
        <end position="25"/>
    </location>
</feature>
<keyword evidence="1" id="KW-0472">Membrane</keyword>
<evidence type="ECO:0000256" key="1">
    <source>
        <dbReference type="SAM" id="Phobius"/>
    </source>
</evidence>
<dbReference type="KEGG" id="chyd:H4K34_13670"/>
<accession>A0A7H0VCH0</accession>
<dbReference type="RefSeq" id="WP_210757949.1">
    <property type="nucleotide sequence ID" value="NZ_CP060139.1"/>
</dbReference>
<dbReference type="EMBL" id="CP060139">
    <property type="protein sequence ID" value="QNR23418.1"/>
    <property type="molecule type" value="Genomic_DNA"/>
</dbReference>
<name>A0A7H0VCH0_9FLAO</name>
<keyword evidence="1" id="KW-0812">Transmembrane</keyword>
<dbReference type="AlphaFoldDB" id="A0A7H0VCH0"/>
<evidence type="ECO:0000313" key="2">
    <source>
        <dbReference type="EMBL" id="QNR23418.1"/>
    </source>
</evidence>
<protein>
    <submittedName>
        <fullName evidence="2">Uncharacterized protein</fullName>
    </submittedName>
</protein>